<sequence length="102" mass="11497">MAQDKQQFLTYKGRPLVRSGKTLYYGSMSDESVVMLQILSTKEEEGMDMASRVSVQMISTDTTKSPAERILKKSEQDGLYNALDIASIWLDRLDKQNAAQSE</sequence>
<evidence type="ECO:0000313" key="1">
    <source>
        <dbReference type="EMBL" id="MBC8570094.1"/>
    </source>
</evidence>
<comment type="caution">
    <text evidence="1">The sequence shown here is derived from an EMBL/GenBank/DDBJ whole genome shotgun (WGS) entry which is preliminary data.</text>
</comment>
<evidence type="ECO:0000313" key="2">
    <source>
        <dbReference type="Proteomes" id="UP000660861"/>
    </source>
</evidence>
<keyword evidence="2" id="KW-1185">Reference proteome</keyword>
<accession>A0A926ECX6</accession>
<organism evidence="1 2">
    <name type="scientific">Zongyangia hominis</name>
    <dbReference type="NCBI Taxonomy" id="2763677"/>
    <lineage>
        <taxon>Bacteria</taxon>
        <taxon>Bacillati</taxon>
        <taxon>Bacillota</taxon>
        <taxon>Clostridia</taxon>
        <taxon>Eubacteriales</taxon>
        <taxon>Oscillospiraceae</taxon>
        <taxon>Zongyangia</taxon>
    </lineage>
</organism>
<gene>
    <name evidence="1" type="ORF">H8709_04550</name>
</gene>
<proteinExistence type="predicted"/>
<reference evidence="1" key="1">
    <citation type="submission" date="2020-08" db="EMBL/GenBank/DDBJ databases">
        <title>Genome public.</title>
        <authorList>
            <person name="Liu C."/>
            <person name="Sun Q."/>
        </authorList>
    </citation>
    <scope>NUCLEOTIDE SEQUENCE</scope>
    <source>
        <strain evidence="1">NSJ-54</strain>
    </source>
</reference>
<protein>
    <submittedName>
        <fullName evidence="1">Uncharacterized protein</fullName>
    </submittedName>
</protein>
<dbReference type="Proteomes" id="UP000660861">
    <property type="component" value="Unassembled WGS sequence"/>
</dbReference>
<dbReference type="AlphaFoldDB" id="A0A926ECX6"/>
<name>A0A926ECX6_9FIRM</name>
<dbReference type="EMBL" id="JACRTC010000002">
    <property type="protein sequence ID" value="MBC8570094.1"/>
    <property type="molecule type" value="Genomic_DNA"/>
</dbReference>
<dbReference type="RefSeq" id="WP_262397184.1">
    <property type="nucleotide sequence ID" value="NZ_JACRTC010000002.1"/>
</dbReference>